<dbReference type="PANTHER" id="PTHR35205:SF1">
    <property type="entry name" value="ZU5 DOMAIN-CONTAINING PROTEIN"/>
    <property type="match status" value="1"/>
</dbReference>
<dbReference type="SUPFAM" id="SSF52540">
    <property type="entry name" value="P-loop containing nucleoside triphosphate hydrolases"/>
    <property type="match status" value="1"/>
</dbReference>
<name>A0A4Y7Q0R2_9AGAM</name>
<dbReference type="AlphaFoldDB" id="A0A4Y7Q0R2"/>
<dbReference type="EMBL" id="ML170188">
    <property type="protein sequence ID" value="TDL20380.1"/>
    <property type="molecule type" value="Genomic_DNA"/>
</dbReference>
<gene>
    <name evidence="2" type="ORF">BD410DRAFT_899515</name>
</gene>
<organism evidence="2 3">
    <name type="scientific">Rickenella mellea</name>
    <dbReference type="NCBI Taxonomy" id="50990"/>
    <lineage>
        <taxon>Eukaryota</taxon>
        <taxon>Fungi</taxon>
        <taxon>Dikarya</taxon>
        <taxon>Basidiomycota</taxon>
        <taxon>Agaricomycotina</taxon>
        <taxon>Agaricomycetes</taxon>
        <taxon>Hymenochaetales</taxon>
        <taxon>Rickenellaceae</taxon>
        <taxon>Rickenella</taxon>
    </lineage>
</organism>
<sequence>MLETGVYEIVNAGRRNHVVLTDDHCGLATGSVPEGEVPHRNALWKLTRFANGSYTIQTIQTHGKYAGCGPRRNKDCAVIAQPTAEHWNFTETRVKQQFTIHHFDGQMLFWGMVESAIGSPVTLRVTPTDPNNQWLFRKHEADISDSAVIRSTPPFEALPSVKNEEFCVPFPLPFNANALFTGRTKELAEMYVALHSNSTDHRPAVVLHGLGGIGKSQIALQYAYMHKDRYSSVIWIKAASKADVNSSFIEVMQHLLAHEIGKCPKDSPAYSEIACRLGISQYVDNQGCLMLGSAGTADHLIECVKMWLAKEKNTNWLLILDNLDDLESVDLRQYLPLGLSGYIIITSRHLESAFLGTDSIEIEALDEDAALSLLIKGIARYKTPSNEDSEL</sequence>
<dbReference type="PANTHER" id="PTHR35205">
    <property type="entry name" value="NB-ARC AND TPR DOMAIN PROTEIN"/>
    <property type="match status" value="1"/>
</dbReference>
<reference evidence="2 3" key="1">
    <citation type="submission" date="2018-06" db="EMBL/GenBank/DDBJ databases">
        <title>A transcriptomic atlas of mushroom development highlights an independent origin of complex multicellularity.</title>
        <authorList>
            <consortium name="DOE Joint Genome Institute"/>
            <person name="Krizsan K."/>
            <person name="Almasi E."/>
            <person name="Merenyi Z."/>
            <person name="Sahu N."/>
            <person name="Viragh M."/>
            <person name="Koszo T."/>
            <person name="Mondo S."/>
            <person name="Kiss B."/>
            <person name="Balint B."/>
            <person name="Kues U."/>
            <person name="Barry K."/>
            <person name="Hegedus J.C."/>
            <person name="Henrissat B."/>
            <person name="Johnson J."/>
            <person name="Lipzen A."/>
            <person name="Ohm R."/>
            <person name="Nagy I."/>
            <person name="Pangilinan J."/>
            <person name="Yan J."/>
            <person name="Xiong Y."/>
            <person name="Grigoriev I.V."/>
            <person name="Hibbett D.S."/>
            <person name="Nagy L.G."/>
        </authorList>
    </citation>
    <scope>NUCLEOTIDE SEQUENCE [LARGE SCALE GENOMIC DNA]</scope>
    <source>
        <strain evidence="2 3">SZMC22713</strain>
    </source>
</reference>
<dbReference type="VEuPathDB" id="FungiDB:BD410DRAFT_899515"/>
<accession>A0A4Y7Q0R2</accession>
<evidence type="ECO:0000259" key="1">
    <source>
        <dbReference type="Pfam" id="PF13191"/>
    </source>
</evidence>
<dbReference type="Gene3D" id="2.80.10.50">
    <property type="match status" value="1"/>
</dbReference>
<feature type="domain" description="Orc1-like AAA ATPase" evidence="1">
    <location>
        <begin position="180"/>
        <end position="331"/>
    </location>
</feature>
<keyword evidence="3" id="KW-1185">Reference proteome</keyword>
<protein>
    <recommendedName>
        <fullName evidence="1">Orc1-like AAA ATPase domain-containing protein</fullName>
    </recommendedName>
</protein>
<dbReference type="InterPro" id="IPR027417">
    <property type="entry name" value="P-loop_NTPase"/>
</dbReference>
<dbReference type="Pfam" id="PF13191">
    <property type="entry name" value="AAA_16"/>
    <property type="match status" value="1"/>
</dbReference>
<dbReference type="Proteomes" id="UP000294933">
    <property type="component" value="Unassembled WGS sequence"/>
</dbReference>
<dbReference type="STRING" id="50990.A0A4Y7Q0R2"/>
<dbReference type="Gene3D" id="3.40.50.300">
    <property type="entry name" value="P-loop containing nucleotide triphosphate hydrolases"/>
    <property type="match status" value="1"/>
</dbReference>
<dbReference type="OrthoDB" id="3258722at2759"/>
<proteinExistence type="predicted"/>
<evidence type="ECO:0000313" key="3">
    <source>
        <dbReference type="Proteomes" id="UP000294933"/>
    </source>
</evidence>
<evidence type="ECO:0000313" key="2">
    <source>
        <dbReference type="EMBL" id="TDL20380.1"/>
    </source>
</evidence>
<dbReference type="InterPro" id="IPR041664">
    <property type="entry name" value="AAA_16"/>
</dbReference>